<dbReference type="EMBL" id="JAPQKR010000013">
    <property type="protein sequence ID" value="KAJ5201367.1"/>
    <property type="molecule type" value="Genomic_DNA"/>
</dbReference>
<feature type="compositionally biased region" description="Basic residues" evidence="2">
    <location>
        <begin position="462"/>
        <end position="471"/>
    </location>
</feature>
<dbReference type="PROSITE" id="PS00636">
    <property type="entry name" value="DNAJ_1"/>
    <property type="match status" value="1"/>
</dbReference>
<dbReference type="PROSITE" id="PS50076">
    <property type="entry name" value="DNAJ_2"/>
    <property type="match status" value="1"/>
</dbReference>
<dbReference type="Gene3D" id="1.10.287.110">
    <property type="entry name" value="DnaJ domain"/>
    <property type="match status" value="1"/>
</dbReference>
<dbReference type="InterPro" id="IPR052814">
    <property type="entry name" value="Peroxisomal_DnaJ"/>
</dbReference>
<dbReference type="SUPFAM" id="SSF46565">
    <property type="entry name" value="Chaperone J-domain"/>
    <property type="match status" value="1"/>
</dbReference>
<dbReference type="Pfam" id="PF14308">
    <property type="entry name" value="DnaJ-X"/>
    <property type="match status" value="1"/>
</dbReference>
<keyword evidence="5" id="KW-1185">Reference proteome</keyword>
<dbReference type="InterPro" id="IPR018253">
    <property type="entry name" value="DnaJ_domain_CS"/>
</dbReference>
<dbReference type="CDD" id="cd06257">
    <property type="entry name" value="DnaJ"/>
    <property type="match status" value="1"/>
</dbReference>
<dbReference type="GO" id="GO:0016558">
    <property type="term" value="P:protein import into peroxisome matrix"/>
    <property type="evidence" value="ECO:0007669"/>
    <property type="project" value="TreeGrafter"/>
</dbReference>
<name>A0A9W9MHF2_9EURO</name>
<dbReference type="Pfam" id="PF00226">
    <property type="entry name" value="DnaJ"/>
    <property type="match status" value="1"/>
</dbReference>
<dbReference type="GO" id="GO:0005829">
    <property type="term" value="C:cytosol"/>
    <property type="evidence" value="ECO:0007669"/>
    <property type="project" value="UniProtKB-ARBA"/>
</dbReference>
<evidence type="ECO:0000256" key="1">
    <source>
        <dbReference type="ARBA" id="ARBA00023186"/>
    </source>
</evidence>
<protein>
    <recommendedName>
        <fullName evidence="3">J domain-containing protein</fullName>
    </recommendedName>
</protein>
<feature type="compositionally biased region" description="Basic and acidic residues" evidence="2">
    <location>
        <begin position="211"/>
        <end position="230"/>
    </location>
</feature>
<dbReference type="InterPro" id="IPR001623">
    <property type="entry name" value="DnaJ_domain"/>
</dbReference>
<gene>
    <name evidence="4" type="ORF">N7498_006030</name>
</gene>
<feature type="compositionally biased region" description="Low complexity" evidence="2">
    <location>
        <begin position="158"/>
        <end position="184"/>
    </location>
</feature>
<dbReference type="PANTHER" id="PTHR45006:SF1">
    <property type="entry name" value="DNAJ-LIKE PROTEIN 1"/>
    <property type="match status" value="1"/>
</dbReference>
<dbReference type="PANTHER" id="PTHR45006">
    <property type="entry name" value="DNAJ-LIKE PROTEIN 1"/>
    <property type="match status" value="1"/>
</dbReference>
<evidence type="ECO:0000313" key="5">
    <source>
        <dbReference type="Proteomes" id="UP001150904"/>
    </source>
</evidence>
<organism evidence="4 5">
    <name type="scientific">Penicillium cinerascens</name>
    <dbReference type="NCBI Taxonomy" id="70096"/>
    <lineage>
        <taxon>Eukaryota</taxon>
        <taxon>Fungi</taxon>
        <taxon>Dikarya</taxon>
        <taxon>Ascomycota</taxon>
        <taxon>Pezizomycotina</taxon>
        <taxon>Eurotiomycetes</taxon>
        <taxon>Eurotiomycetidae</taxon>
        <taxon>Eurotiales</taxon>
        <taxon>Aspergillaceae</taxon>
        <taxon>Penicillium</taxon>
    </lineage>
</organism>
<evidence type="ECO:0000256" key="2">
    <source>
        <dbReference type="SAM" id="MobiDB-lite"/>
    </source>
</evidence>
<dbReference type="SMART" id="SM00271">
    <property type="entry name" value="DnaJ"/>
    <property type="match status" value="1"/>
</dbReference>
<dbReference type="InterPro" id="IPR036869">
    <property type="entry name" value="J_dom_sf"/>
</dbReference>
<feature type="region of interest" description="Disordered" evidence="2">
    <location>
        <begin position="452"/>
        <end position="485"/>
    </location>
</feature>
<proteinExistence type="predicted"/>
<dbReference type="AlphaFoldDB" id="A0A9W9MHF2"/>
<feature type="domain" description="J" evidence="3">
    <location>
        <begin position="6"/>
        <end position="71"/>
    </location>
</feature>
<evidence type="ECO:0000259" key="3">
    <source>
        <dbReference type="PROSITE" id="PS50076"/>
    </source>
</evidence>
<feature type="compositionally biased region" description="Basic and acidic residues" evidence="2">
    <location>
        <begin position="472"/>
        <end position="485"/>
    </location>
</feature>
<feature type="region of interest" description="Disordered" evidence="2">
    <location>
        <begin position="141"/>
        <end position="230"/>
    </location>
</feature>
<dbReference type="Proteomes" id="UP001150904">
    <property type="component" value="Unassembled WGS sequence"/>
</dbReference>
<comment type="caution">
    <text evidence="4">The sequence shown here is derived from an EMBL/GenBank/DDBJ whole genome shotgun (WGS) entry which is preliminary data.</text>
</comment>
<dbReference type="GeneID" id="83180393"/>
<dbReference type="InterPro" id="IPR026894">
    <property type="entry name" value="DnaJ_X"/>
</dbReference>
<feature type="compositionally biased region" description="Basic and acidic residues" evidence="2">
    <location>
        <begin position="452"/>
        <end position="461"/>
    </location>
</feature>
<reference evidence="4" key="1">
    <citation type="submission" date="2022-12" db="EMBL/GenBank/DDBJ databases">
        <authorList>
            <person name="Petersen C."/>
        </authorList>
    </citation>
    <scope>NUCLEOTIDE SEQUENCE</scope>
    <source>
        <strain evidence="4">IBT 15544</strain>
    </source>
</reference>
<accession>A0A9W9MHF2</accession>
<sequence length="485" mass="54346">MVADTSYYDALGVAPTATELEIKKAYRKLAITTHPDKNPGDETAHARFQAIGEAYQVLSNEDLRKRYDKFGKEDAVPGGGFEDPSEFFSMIFGGEAFVDLIGEISLMKDLTATMDITMEQMEEEELAASAEEKLNIHDEEVKAASAERASTEGATAESSFAADAEKAQAQPAATASGQSSGTSTPRRYMGQQALMDKSEEEARMEAAGLSQEEKELRKKEKKKGLSKEQQERLAAFEEERRKAREERVNTLANKLVDRLSVWTETDKGKDVTHAFEEKIRLEVENLKMESFGLEILHAVGATYTQKGTSFLKSQKFLGISGFFSRLKDKGTLAKETWTTISTAIDAQMTMEEMAKLEERGGEDWTDEKKAEYEKKVTGKILAAAWRGSKFEIQSVLREVCDQVLGDKRIRLEKRVERAHALVLAGNIYAKAERDPEEEGDYMAFEQLMAEAMTKKGKDEKKKEKKSKHGHHDSKQYENVEEHLAA</sequence>
<dbReference type="PRINTS" id="PR00625">
    <property type="entry name" value="JDOMAIN"/>
</dbReference>
<evidence type="ECO:0000313" key="4">
    <source>
        <dbReference type="EMBL" id="KAJ5201367.1"/>
    </source>
</evidence>
<keyword evidence="1" id="KW-0143">Chaperone</keyword>
<dbReference type="FunFam" id="1.10.287.110:FF:000028">
    <property type="entry name" value="DnaJ domain protein"/>
    <property type="match status" value="1"/>
</dbReference>
<reference evidence="4" key="2">
    <citation type="journal article" date="2023" name="IMA Fungus">
        <title>Comparative genomic study of the Penicillium genus elucidates a diverse pangenome and 15 lateral gene transfer events.</title>
        <authorList>
            <person name="Petersen C."/>
            <person name="Sorensen T."/>
            <person name="Nielsen M.R."/>
            <person name="Sondergaard T.E."/>
            <person name="Sorensen J.L."/>
            <person name="Fitzpatrick D.A."/>
            <person name="Frisvad J.C."/>
            <person name="Nielsen K.L."/>
        </authorList>
    </citation>
    <scope>NUCLEOTIDE SEQUENCE</scope>
    <source>
        <strain evidence="4">IBT 15544</strain>
    </source>
</reference>
<dbReference type="OrthoDB" id="552049at2759"/>
<dbReference type="RefSeq" id="XP_058307283.1">
    <property type="nucleotide sequence ID" value="XM_058453092.1"/>
</dbReference>